<proteinExistence type="predicted"/>
<dbReference type="Proteomes" id="UP000436858">
    <property type="component" value="Unassembled WGS sequence"/>
</dbReference>
<sequence length="90" mass="9854">MKVDFTKAKVEVTFGEYKEMDIAKAVGNAIHQNTSDIGVDETARNIYHSEGELEIPDEQISAIIYALSNASTILVSAKKAALNLLKLTQE</sequence>
<reference evidence="6 7" key="2">
    <citation type="journal article" date="2019" name="Nat. Med.">
        <title>A library of human gut bacterial isolates paired with longitudinal multiomics data enables mechanistic microbiome research.</title>
        <authorList>
            <person name="Poyet M."/>
            <person name="Groussin M."/>
            <person name="Gibbons S.M."/>
            <person name="Avila-Pacheco J."/>
            <person name="Jiang X."/>
            <person name="Kearney S.M."/>
            <person name="Perrotta A.R."/>
            <person name="Berdy B."/>
            <person name="Zhao S."/>
            <person name="Lieberman T.D."/>
            <person name="Swanson P.K."/>
            <person name="Smith M."/>
            <person name="Roesemann S."/>
            <person name="Alexander J.E."/>
            <person name="Rich S.A."/>
            <person name="Livny J."/>
            <person name="Vlamakis H."/>
            <person name="Clish C."/>
            <person name="Bullock K."/>
            <person name="Deik A."/>
            <person name="Scott J."/>
            <person name="Pierce K.A."/>
            <person name="Xavier R.J."/>
            <person name="Alm E.J."/>
        </authorList>
    </citation>
    <scope>NUCLEOTIDE SEQUENCE [LARGE SCALE GENOMIC DNA]</scope>
    <source>
        <strain evidence="2 6">BIOML-A162</strain>
        <strain evidence="1 7">BIOML-A188</strain>
    </source>
</reference>
<reference evidence="4 5" key="1">
    <citation type="submission" date="2018-08" db="EMBL/GenBank/DDBJ databases">
        <title>A genome reference for cultivated species of the human gut microbiota.</title>
        <authorList>
            <person name="Zou Y."/>
            <person name="Xue W."/>
            <person name="Luo G."/>
        </authorList>
    </citation>
    <scope>NUCLEOTIDE SEQUENCE [LARGE SCALE GENOMIC DNA]</scope>
    <source>
        <strain evidence="4 5">AM30-26</strain>
    </source>
</reference>
<evidence type="ECO:0000313" key="5">
    <source>
        <dbReference type="Proteomes" id="UP000284785"/>
    </source>
</evidence>
<accession>C6IL52</accession>
<comment type="caution">
    <text evidence="2">The sequence shown here is derived from an EMBL/GenBank/DDBJ whole genome shotgun (WGS) entry which is preliminary data.</text>
</comment>
<dbReference type="Proteomes" id="UP000440614">
    <property type="component" value="Unassembled WGS sequence"/>
</dbReference>
<reference evidence="3" key="3">
    <citation type="submission" date="2022-10" db="EMBL/GenBank/DDBJ databases">
        <title>Human gut microbiome strain richness.</title>
        <authorList>
            <person name="Chen-Liaw A."/>
        </authorList>
    </citation>
    <scope>NUCLEOTIDE SEQUENCE</scope>
    <source>
        <strain evidence="3">1001283st1_A3_1001283B150304_161114</strain>
    </source>
</reference>
<protein>
    <submittedName>
        <fullName evidence="2">Uncharacterized protein</fullName>
    </submittedName>
</protein>
<dbReference type="RefSeq" id="WP_008764595.1">
    <property type="nucleotide sequence ID" value="NZ_BAABXH010000002.1"/>
</dbReference>
<evidence type="ECO:0000313" key="1">
    <source>
        <dbReference type="EMBL" id="KAB4307111.1"/>
    </source>
</evidence>
<dbReference type="Proteomes" id="UP001217776">
    <property type="component" value="Unassembled WGS sequence"/>
</dbReference>
<dbReference type="KEGG" id="btho:Btheta7330_03649"/>
<evidence type="ECO:0000313" key="6">
    <source>
        <dbReference type="Proteomes" id="UP000436858"/>
    </source>
</evidence>
<name>A0A0P0F2N4_BACT4</name>
<evidence type="ECO:0000313" key="4">
    <source>
        <dbReference type="EMBL" id="RHD83013.1"/>
    </source>
</evidence>
<dbReference type="Proteomes" id="UP000284785">
    <property type="component" value="Unassembled WGS sequence"/>
</dbReference>
<gene>
    <name evidence="4" type="ORF">DW780_21270</name>
    <name evidence="2" type="ORF">GAN91_16605</name>
    <name evidence="1" type="ORF">GAO51_22405</name>
    <name evidence="3" type="ORF">PO127_26165</name>
</gene>
<evidence type="ECO:0000313" key="7">
    <source>
        <dbReference type="Proteomes" id="UP000440614"/>
    </source>
</evidence>
<dbReference type="EMBL" id="JAQNVG010000084">
    <property type="protein sequence ID" value="MDC2239236.1"/>
    <property type="molecule type" value="Genomic_DNA"/>
</dbReference>
<dbReference type="EMBL" id="QSJP01000024">
    <property type="protein sequence ID" value="RHD83013.1"/>
    <property type="molecule type" value="Genomic_DNA"/>
</dbReference>
<accession>A0A0P0F2N4</accession>
<dbReference type="EMBL" id="WCSY01000026">
    <property type="protein sequence ID" value="KAB4307111.1"/>
    <property type="molecule type" value="Genomic_DNA"/>
</dbReference>
<dbReference type="EMBL" id="WCRY01000016">
    <property type="protein sequence ID" value="KAB4479856.1"/>
    <property type="molecule type" value="Genomic_DNA"/>
</dbReference>
<dbReference type="GeneID" id="60925615"/>
<evidence type="ECO:0000313" key="3">
    <source>
        <dbReference type="EMBL" id="MDC2239236.1"/>
    </source>
</evidence>
<dbReference type="AlphaFoldDB" id="A0A0P0F2N4"/>
<evidence type="ECO:0000313" key="2">
    <source>
        <dbReference type="EMBL" id="KAB4479856.1"/>
    </source>
</evidence>
<organism evidence="2 6">
    <name type="scientific">Bacteroides thetaiotaomicron</name>
    <dbReference type="NCBI Taxonomy" id="818"/>
    <lineage>
        <taxon>Bacteria</taxon>
        <taxon>Pseudomonadati</taxon>
        <taxon>Bacteroidota</taxon>
        <taxon>Bacteroidia</taxon>
        <taxon>Bacteroidales</taxon>
        <taxon>Bacteroidaceae</taxon>
        <taxon>Bacteroides</taxon>
    </lineage>
</organism>